<keyword evidence="1" id="KW-1133">Transmembrane helix</keyword>
<dbReference type="Proteomes" id="UP000321196">
    <property type="component" value="Unassembled WGS sequence"/>
</dbReference>
<comment type="caution">
    <text evidence="2">The sequence shown here is derived from an EMBL/GenBank/DDBJ whole genome shotgun (WGS) entry which is preliminary data.</text>
</comment>
<feature type="transmembrane region" description="Helical" evidence="1">
    <location>
        <begin position="195"/>
        <end position="215"/>
    </location>
</feature>
<organism evidence="2 3">
    <name type="scientific">Microbacterium mitrae</name>
    <dbReference type="NCBI Taxonomy" id="664640"/>
    <lineage>
        <taxon>Bacteria</taxon>
        <taxon>Bacillati</taxon>
        <taxon>Actinomycetota</taxon>
        <taxon>Actinomycetes</taxon>
        <taxon>Micrococcales</taxon>
        <taxon>Microbacteriaceae</taxon>
        <taxon>Microbacterium</taxon>
    </lineage>
</organism>
<sequence>MTTTNTSSAALIARARRRFLIVGLWVPGLITLVAVALQLLWLRDLPNPAAIHFGTNGPDGFGPRWTYPLLTGLLGIGMLLLTALPVLAMAHRGRWSVAPRLLAPFVSGTVLMLAIGLTLSVQSQRGLTDATQAPDVGVFLLIGVGIGIGYAIVAWFAQPALVVSAEDAIAVTARTIPAGTRAAWMQTISVRGAGLALMIFGVGLVLVMAIIMTTVGQSTAWVMWLLVAFMLVLVATMFVFRVRIDATGFTARSIVGFPRFHIALDEVADAKALTVSAMADFGGWGLRVMPGNGVGIIMRSGEALQIVRTNGKKLTVTVNDAVRAAELLLGLRDRAAS</sequence>
<evidence type="ECO:0000313" key="3">
    <source>
        <dbReference type="Proteomes" id="UP000321196"/>
    </source>
</evidence>
<evidence type="ECO:0000313" key="2">
    <source>
        <dbReference type="EMBL" id="TXK06020.1"/>
    </source>
</evidence>
<feature type="transmembrane region" description="Helical" evidence="1">
    <location>
        <begin position="20"/>
        <end position="41"/>
    </location>
</feature>
<feature type="transmembrane region" description="Helical" evidence="1">
    <location>
        <begin position="221"/>
        <end position="240"/>
    </location>
</feature>
<proteinExistence type="predicted"/>
<dbReference type="EMBL" id="VRSW01000001">
    <property type="protein sequence ID" value="TXK06020.1"/>
    <property type="molecule type" value="Genomic_DNA"/>
</dbReference>
<dbReference type="AlphaFoldDB" id="A0A5C8HPF5"/>
<dbReference type="OrthoDB" id="3178004at2"/>
<feature type="transmembrane region" description="Helical" evidence="1">
    <location>
        <begin position="101"/>
        <end position="121"/>
    </location>
</feature>
<keyword evidence="3" id="KW-1185">Reference proteome</keyword>
<gene>
    <name evidence="2" type="ORF">FVP60_03350</name>
</gene>
<keyword evidence="1" id="KW-0472">Membrane</keyword>
<feature type="transmembrane region" description="Helical" evidence="1">
    <location>
        <begin position="136"/>
        <end position="157"/>
    </location>
</feature>
<keyword evidence="1" id="KW-0812">Transmembrane</keyword>
<name>A0A5C8HPF5_9MICO</name>
<dbReference type="RefSeq" id="WP_147824830.1">
    <property type="nucleotide sequence ID" value="NZ_BAAARG010000001.1"/>
</dbReference>
<reference evidence="2 3" key="1">
    <citation type="submission" date="2019-08" db="EMBL/GenBank/DDBJ databases">
        <authorList>
            <person name="Dong K."/>
        </authorList>
    </citation>
    <scope>NUCLEOTIDE SEQUENCE [LARGE SCALE GENOMIC DNA]</scope>
    <source>
        <strain evidence="2 3">M4-8</strain>
    </source>
</reference>
<evidence type="ECO:0000256" key="1">
    <source>
        <dbReference type="SAM" id="Phobius"/>
    </source>
</evidence>
<accession>A0A5C8HPF5</accession>
<feature type="transmembrane region" description="Helical" evidence="1">
    <location>
        <begin position="65"/>
        <end position="89"/>
    </location>
</feature>
<protein>
    <submittedName>
        <fullName evidence="2">DUF1648 domain-containing protein</fullName>
    </submittedName>
</protein>